<dbReference type="AlphaFoldDB" id="A0A226CX57"/>
<proteinExistence type="predicted"/>
<accession>A0A226CX57</accession>
<name>A0A226CX57_FOLCA</name>
<sequence length="342" mass="37841">MEFQIVKFPEENDAVAVVAKPWMVGEVCYWPPPPNNVNKLVKNYAEPNFETWVKCKALIVGNAYGSYNEARQNLKAATYTSDFEEQRSATSASKSKRQVSLPTPPEIDESGSVIPSDANVILEENENLSREASSVTQDQDVVYFVSPAIDTNEKEVQTDPCEITQLLRMVKGIQLALAEQGQILHTILDGGKGRSASNTRISMELQKFTFPLTNTVELENLNDMVKSSDVAKGDLITIVSGGVRGYEEVDVISKMMKKLMTDDLLSKYSLKGMQKKLSFSTLADIKYVLHSGAAILMSPLTPDHSKIDDGISRELTKAGDRVYKRNKKQPVTNNLPSPSSQN</sequence>
<keyword evidence="4" id="KW-1185">Reference proteome</keyword>
<evidence type="ECO:0000313" key="3">
    <source>
        <dbReference type="EMBL" id="OXA37559.1"/>
    </source>
</evidence>
<gene>
    <name evidence="3" type="ORF">Fcan01_27662</name>
</gene>
<dbReference type="Proteomes" id="UP000198287">
    <property type="component" value="Unassembled WGS sequence"/>
</dbReference>
<feature type="domain" description="DUF4806" evidence="2">
    <location>
        <begin position="206"/>
        <end position="282"/>
    </location>
</feature>
<feature type="compositionally biased region" description="Polar residues" evidence="1">
    <location>
        <begin position="88"/>
        <end position="101"/>
    </location>
</feature>
<evidence type="ECO:0000256" key="1">
    <source>
        <dbReference type="SAM" id="MobiDB-lite"/>
    </source>
</evidence>
<feature type="region of interest" description="Disordered" evidence="1">
    <location>
        <begin position="318"/>
        <end position="342"/>
    </location>
</feature>
<dbReference type="OrthoDB" id="6621325at2759"/>
<dbReference type="EMBL" id="LNIX01000055">
    <property type="protein sequence ID" value="OXA37559.1"/>
    <property type="molecule type" value="Genomic_DNA"/>
</dbReference>
<comment type="caution">
    <text evidence="3">The sequence shown here is derived from an EMBL/GenBank/DDBJ whole genome shotgun (WGS) entry which is preliminary data.</text>
</comment>
<reference evidence="3 4" key="1">
    <citation type="submission" date="2015-12" db="EMBL/GenBank/DDBJ databases">
        <title>The genome of Folsomia candida.</title>
        <authorList>
            <person name="Faddeeva A."/>
            <person name="Derks M.F."/>
            <person name="Anvar Y."/>
            <person name="Smit S."/>
            <person name="Van Straalen N."/>
            <person name="Roelofs D."/>
        </authorList>
    </citation>
    <scope>NUCLEOTIDE SEQUENCE [LARGE SCALE GENOMIC DNA]</scope>
    <source>
        <strain evidence="3 4">VU population</strain>
        <tissue evidence="3">Whole body</tissue>
    </source>
</reference>
<organism evidence="3 4">
    <name type="scientific">Folsomia candida</name>
    <name type="common">Springtail</name>
    <dbReference type="NCBI Taxonomy" id="158441"/>
    <lineage>
        <taxon>Eukaryota</taxon>
        <taxon>Metazoa</taxon>
        <taxon>Ecdysozoa</taxon>
        <taxon>Arthropoda</taxon>
        <taxon>Hexapoda</taxon>
        <taxon>Collembola</taxon>
        <taxon>Entomobryomorpha</taxon>
        <taxon>Isotomoidea</taxon>
        <taxon>Isotomidae</taxon>
        <taxon>Proisotominae</taxon>
        <taxon>Folsomia</taxon>
    </lineage>
</organism>
<feature type="region of interest" description="Disordered" evidence="1">
    <location>
        <begin position="85"/>
        <end position="113"/>
    </location>
</feature>
<protein>
    <recommendedName>
        <fullName evidence="2">DUF4806 domain-containing protein</fullName>
    </recommendedName>
</protein>
<dbReference type="PANTHER" id="PTHR34153">
    <property type="entry name" value="SI:CH211-262H13.3-RELATED-RELATED"/>
    <property type="match status" value="1"/>
</dbReference>
<evidence type="ECO:0000259" key="2">
    <source>
        <dbReference type="Pfam" id="PF16064"/>
    </source>
</evidence>
<feature type="compositionally biased region" description="Polar residues" evidence="1">
    <location>
        <begin position="329"/>
        <end position="342"/>
    </location>
</feature>
<dbReference type="Pfam" id="PF16064">
    <property type="entry name" value="DUF4806"/>
    <property type="match status" value="1"/>
</dbReference>
<evidence type="ECO:0000313" key="4">
    <source>
        <dbReference type="Proteomes" id="UP000198287"/>
    </source>
</evidence>
<dbReference type="PANTHER" id="PTHR34153:SF2">
    <property type="entry name" value="SI:CH211-262H13.3-RELATED"/>
    <property type="match status" value="1"/>
</dbReference>
<dbReference type="InterPro" id="IPR032071">
    <property type="entry name" value="DUF4806"/>
</dbReference>